<protein>
    <submittedName>
        <fullName evidence="2">Uncharacterized protein</fullName>
    </submittedName>
</protein>
<sequence length="99" mass="11211">MQISQLLVDTKCGFTAGICSYKWFGMTNLKNMIKKRLEKTAGYALILLFESRKRNNHTEFLRTENGKDGNMNFSTESTIGKTKAQENKGKHESIKVSSS</sequence>
<evidence type="ECO:0000256" key="1">
    <source>
        <dbReference type="SAM" id="MobiDB-lite"/>
    </source>
</evidence>
<dbReference type="AlphaFoldDB" id="A0A8H3LSE5"/>
<comment type="caution">
    <text evidence="2">The sequence shown here is derived from an EMBL/GenBank/DDBJ whole genome shotgun (WGS) entry which is preliminary data.</text>
</comment>
<feature type="compositionally biased region" description="Basic and acidic residues" evidence="1">
    <location>
        <begin position="83"/>
        <end position="99"/>
    </location>
</feature>
<name>A0A8H3LSE5_9GLOM</name>
<evidence type="ECO:0000313" key="2">
    <source>
        <dbReference type="EMBL" id="GES91306.1"/>
    </source>
</evidence>
<proteinExistence type="predicted"/>
<evidence type="ECO:0000313" key="3">
    <source>
        <dbReference type="Proteomes" id="UP000615446"/>
    </source>
</evidence>
<reference evidence="2" key="1">
    <citation type="submission" date="2019-10" db="EMBL/GenBank/DDBJ databases">
        <title>Conservation and host-specific expression of non-tandemly repeated heterogenous ribosome RNA gene in arbuscular mycorrhizal fungi.</title>
        <authorList>
            <person name="Maeda T."/>
            <person name="Kobayashi Y."/>
            <person name="Nakagawa T."/>
            <person name="Ezawa T."/>
            <person name="Yamaguchi K."/>
            <person name="Bino T."/>
            <person name="Nishimoto Y."/>
            <person name="Shigenobu S."/>
            <person name="Kawaguchi M."/>
        </authorList>
    </citation>
    <scope>NUCLEOTIDE SEQUENCE</scope>
    <source>
        <strain evidence="2">HR1</strain>
    </source>
</reference>
<accession>A0A8H3LSE5</accession>
<organism evidence="2 3">
    <name type="scientific">Rhizophagus clarus</name>
    <dbReference type="NCBI Taxonomy" id="94130"/>
    <lineage>
        <taxon>Eukaryota</taxon>
        <taxon>Fungi</taxon>
        <taxon>Fungi incertae sedis</taxon>
        <taxon>Mucoromycota</taxon>
        <taxon>Glomeromycotina</taxon>
        <taxon>Glomeromycetes</taxon>
        <taxon>Glomerales</taxon>
        <taxon>Glomeraceae</taxon>
        <taxon>Rhizophagus</taxon>
    </lineage>
</organism>
<dbReference type="EMBL" id="BLAL01000199">
    <property type="protein sequence ID" value="GES91306.1"/>
    <property type="molecule type" value="Genomic_DNA"/>
</dbReference>
<feature type="region of interest" description="Disordered" evidence="1">
    <location>
        <begin position="60"/>
        <end position="99"/>
    </location>
</feature>
<feature type="compositionally biased region" description="Polar residues" evidence="1">
    <location>
        <begin position="71"/>
        <end position="80"/>
    </location>
</feature>
<gene>
    <name evidence="2" type="ORF">RCL2_001813700</name>
</gene>
<dbReference type="Proteomes" id="UP000615446">
    <property type="component" value="Unassembled WGS sequence"/>
</dbReference>